<keyword evidence="2 4" id="KW-0808">Transferase</keyword>
<sequence>MQDPTHRAGLGKELTHVSKLAVVALGGNAFTVENEAGRYEDQARHAAVMAELIGGMLDDGWLLALVHGNGPQVGNLAIQQEDGADLVPAQPLFSLVAMTQGELGSLITLAVRNATGRTDVTGVLSHVVVDQDDAAFAAPSKPIGPFLTEQEAHRLATDRGWHIREDSGRGWRRIVASPRPVRITEVDAIRQLLRAGHVVVTGGGGGIPVVRGVGGEFECTDAVIDKDYVAAELAVAVGAQALVIVTAIDAVQLDFGTPRQRPIAQMELDEAECHLAQGQFPEGSMGPKIRASTYFLRHGGEVAVITTAALAARGLRCTDPDDSSAGTRLVHRRAATSSEGSTS</sequence>
<feature type="domain" description="Aspartate/glutamate/uridylate kinase" evidence="6">
    <location>
        <begin position="19"/>
        <end position="305"/>
    </location>
</feature>
<dbReference type="SUPFAM" id="SSF53633">
    <property type="entry name" value="Carbamate kinase-like"/>
    <property type="match status" value="1"/>
</dbReference>
<keyword evidence="3 4" id="KW-0418">Kinase</keyword>
<comment type="caution">
    <text evidence="7">The sequence shown here is derived from an EMBL/GenBank/DDBJ whole genome shotgun (WGS) entry which is preliminary data.</text>
</comment>
<proteinExistence type="inferred from homology"/>
<feature type="region of interest" description="Disordered" evidence="5">
    <location>
        <begin position="320"/>
        <end position="343"/>
    </location>
</feature>
<evidence type="ECO:0000256" key="5">
    <source>
        <dbReference type="SAM" id="MobiDB-lite"/>
    </source>
</evidence>
<dbReference type="EMBL" id="VCQV01000004">
    <property type="protein sequence ID" value="TWP38032.1"/>
    <property type="molecule type" value="Genomic_DNA"/>
</dbReference>
<evidence type="ECO:0000256" key="2">
    <source>
        <dbReference type="ARBA" id="ARBA00022679"/>
    </source>
</evidence>
<dbReference type="Gene3D" id="3.40.1160.10">
    <property type="entry name" value="Acetylglutamate kinase-like"/>
    <property type="match status" value="1"/>
</dbReference>
<protein>
    <recommendedName>
        <fullName evidence="4">Carbamate kinase</fullName>
    </recommendedName>
</protein>
<dbReference type="PIRSF" id="PIRSF000723">
    <property type="entry name" value="Carbamate_kin"/>
    <property type="match status" value="1"/>
</dbReference>
<dbReference type="Pfam" id="PF00696">
    <property type="entry name" value="AA_kinase"/>
    <property type="match status" value="1"/>
</dbReference>
<evidence type="ECO:0000256" key="4">
    <source>
        <dbReference type="PIRNR" id="PIRNR000723"/>
    </source>
</evidence>
<dbReference type="OrthoDB" id="9766717at2"/>
<keyword evidence="8" id="KW-1185">Reference proteome</keyword>
<evidence type="ECO:0000313" key="8">
    <source>
        <dbReference type="Proteomes" id="UP000320244"/>
    </source>
</evidence>
<reference evidence="7 8" key="1">
    <citation type="submission" date="2019-05" db="EMBL/GenBank/DDBJ databases">
        <authorList>
            <person name="Lee S.D."/>
        </authorList>
    </citation>
    <scope>NUCLEOTIDE SEQUENCE [LARGE SCALE GENOMIC DNA]</scope>
    <source>
        <strain evidence="7 8">C5-26</strain>
    </source>
</reference>
<dbReference type="NCBIfam" id="NF009007">
    <property type="entry name" value="PRK12352.1"/>
    <property type="match status" value="1"/>
</dbReference>
<organism evidence="7 8">
    <name type="scientific">Leekyejoonella antrihumi</name>
    <dbReference type="NCBI Taxonomy" id="1660198"/>
    <lineage>
        <taxon>Bacteria</taxon>
        <taxon>Bacillati</taxon>
        <taxon>Actinomycetota</taxon>
        <taxon>Actinomycetes</taxon>
        <taxon>Micrococcales</taxon>
        <taxon>Dermacoccaceae</taxon>
        <taxon>Leekyejoonella</taxon>
    </lineage>
</organism>
<dbReference type="InterPro" id="IPR036393">
    <property type="entry name" value="AceGlu_kinase-like_sf"/>
</dbReference>
<dbReference type="PANTHER" id="PTHR30409:SF1">
    <property type="entry name" value="CARBAMATE KINASE-RELATED"/>
    <property type="match status" value="1"/>
</dbReference>
<dbReference type="InterPro" id="IPR003964">
    <property type="entry name" value="Carb_kinase"/>
</dbReference>
<dbReference type="GO" id="GO:0008804">
    <property type="term" value="F:carbamate kinase activity"/>
    <property type="evidence" value="ECO:0007669"/>
    <property type="project" value="InterPro"/>
</dbReference>
<evidence type="ECO:0000256" key="1">
    <source>
        <dbReference type="ARBA" id="ARBA00011066"/>
    </source>
</evidence>
<dbReference type="PANTHER" id="PTHR30409">
    <property type="entry name" value="CARBAMATE KINASE"/>
    <property type="match status" value="1"/>
</dbReference>
<evidence type="ECO:0000259" key="6">
    <source>
        <dbReference type="Pfam" id="PF00696"/>
    </source>
</evidence>
<dbReference type="GO" id="GO:0019546">
    <property type="term" value="P:L-arginine deiminase pathway"/>
    <property type="evidence" value="ECO:0007669"/>
    <property type="project" value="TreeGrafter"/>
</dbReference>
<dbReference type="AlphaFoldDB" id="A0A563E749"/>
<dbReference type="GO" id="GO:0005829">
    <property type="term" value="C:cytosol"/>
    <property type="evidence" value="ECO:0007669"/>
    <property type="project" value="TreeGrafter"/>
</dbReference>
<evidence type="ECO:0000256" key="3">
    <source>
        <dbReference type="ARBA" id="ARBA00022777"/>
    </source>
</evidence>
<name>A0A563E749_9MICO</name>
<reference evidence="7 8" key="2">
    <citation type="submission" date="2019-08" db="EMBL/GenBank/DDBJ databases">
        <title>Jejuicoccus antrihumi gen. nov., sp. nov., a new member of the family Dermacoccaceae isolated from a cave.</title>
        <authorList>
            <person name="Schumann P."/>
            <person name="Kim I.S."/>
        </authorList>
    </citation>
    <scope>NUCLEOTIDE SEQUENCE [LARGE SCALE GENOMIC DNA]</scope>
    <source>
        <strain evidence="7 8">C5-26</strain>
    </source>
</reference>
<dbReference type="InterPro" id="IPR001048">
    <property type="entry name" value="Asp/Glu/Uridylate_kinase"/>
</dbReference>
<evidence type="ECO:0000313" key="7">
    <source>
        <dbReference type="EMBL" id="TWP38032.1"/>
    </source>
</evidence>
<gene>
    <name evidence="7" type="ORF">FGL98_04830</name>
</gene>
<accession>A0A563E749</accession>
<dbReference type="Proteomes" id="UP000320244">
    <property type="component" value="Unassembled WGS sequence"/>
</dbReference>
<comment type="similarity">
    <text evidence="1 4">Belongs to the carbamate kinase family.</text>
</comment>
<dbReference type="PRINTS" id="PR01469">
    <property type="entry name" value="CARBMTKINASE"/>
</dbReference>